<proteinExistence type="predicted"/>
<dbReference type="InterPro" id="IPR027417">
    <property type="entry name" value="P-loop_NTPase"/>
</dbReference>
<feature type="domain" description="FtsK" evidence="4">
    <location>
        <begin position="160"/>
        <end position="345"/>
    </location>
</feature>
<dbReference type="PANTHER" id="PTHR22683:SF41">
    <property type="entry name" value="DNA TRANSLOCASE FTSK"/>
    <property type="match status" value="1"/>
</dbReference>
<keyword evidence="1 3" id="KW-0547">Nucleotide-binding</keyword>
<organism evidence="5 6">
    <name type="scientific">Pseudonocardia hispaniensis</name>
    <dbReference type="NCBI Taxonomy" id="904933"/>
    <lineage>
        <taxon>Bacteria</taxon>
        <taxon>Bacillati</taxon>
        <taxon>Actinomycetota</taxon>
        <taxon>Actinomycetes</taxon>
        <taxon>Pseudonocardiales</taxon>
        <taxon>Pseudonocardiaceae</taxon>
        <taxon>Pseudonocardia</taxon>
    </lineage>
</organism>
<name>A0ABW1J788_9PSEU</name>
<evidence type="ECO:0000313" key="6">
    <source>
        <dbReference type="Proteomes" id="UP001596302"/>
    </source>
</evidence>
<evidence type="ECO:0000259" key="4">
    <source>
        <dbReference type="PROSITE" id="PS50901"/>
    </source>
</evidence>
<dbReference type="InterPro" id="IPR002543">
    <property type="entry name" value="FtsK_dom"/>
</dbReference>
<protein>
    <submittedName>
        <fullName evidence="5">FtsK/SpoIIIE domain-containing protein</fullName>
    </submittedName>
</protein>
<dbReference type="Proteomes" id="UP001596302">
    <property type="component" value="Unassembled WGS sequence"/>
</dbReference>
<accession>A0ABW1J788</accession>
<feature type="binding site" evidence="3">
    <location>
        <begin position="177"/>
        <end position="184"/>
    </location>
    <ligand>
        <name>ATP</name>
        <dbReference type="ChEBI" id="CHEBI:30616"/>
    </ligand>
</feature>
<dbReference type="EMBL" id="JBHSQW010000044">
    <property type="protein sequence ID" value="MFC5996743.1"/>
    <property type="molecule type" value="Genomic_DNA"/>
</dbReference>
<comment type="caution">
    <text evidence="5">The sequence shown here is derived from an EMBL/GenBank/DDBJ whole genome shotgun (WGS) entry which is preliminary data.</text>
</comment>
<dbReference type="InterPro" id="IPR050206">
    <property type="entry name" value="FtsK/SpoIIIE/SftA"/>
</dbReference>
<keyword evidence="2 3" id="KW-0067">ATP-binding</keyword>
<evidence type="ECO:0000313" key="5">
    <source>
        <dbReference type="EMBL" id="MFC5996743.1"/>
    </source>
</evidence>
<evidence type="ECO:0000256" key="2">
    <source>
        <dbReference type="ARBA" id="ARBA00022840"/>
    </source>
</evidence>
<evidence type="ECO:0000256" key="3">
    <source>
        <dbReference type="PROSITE-ProRule" id="PRU00289"/>
    </source>
</evidence>
<evidence type="ECO:0000256" key="1">
    <source>
        <dbReference type="ARBA" id="ARBA00022741"/>
    </source>
</evidence>
<dbReference type="Gene3D" id="3.40.50.300">
    <property type="entry name" value="P-loop containing nucleotide triphosphate hydrolases"/>
    <property type="match status" value="1"/>
</dbReference>
<sequence>MTLVPRDVPDVITEDWHRGRGLRARLRRRREIRELDELAARLGWCWEDTVTGAGLVHHSKTAAGIPHTSAPRVQWVEGGPPLTLVVRMLPGQVADDFRAQAHRLAEGMGVAMVRVSTDRHGWLRVALLARDPLTTPMPLPARPRGTSAAVPVLLGADEYGRPVTIDFSERVHLIVQGRTGSGKSRLSYAILQQLAAAPDAVITGCDPSSVLLRPFTGTRHGALQVLGADPLAHAALLDRLVDEMDARLARIPARCDVLPLGPDAPFLFVVLEEWLALLGLAGSDRKLRDRLSTATRRLAAEGGKVGVRVIMLPQRAEANEVGGGLLRGQFAYRLSLPVDNVDAVRLLHPGVSLPQAEAHIRHGQPGVALYDAPDHVSGRLRTPWMPDYGAYWDAITDLTS</sequence>
<keyword evidence="6" id="KW-1185">Reference proteome</keyword>
<dbReference type="PANTHER" id="PTHR22683">
    <property type="entry name" value="SPORULATION PROTEIN RELATED"/>
    <property type="match status" value="1"/>
</dbReference>
<dbReference type="SUPFAM" id="SSF52540">
    <property type="entry name" value="P-loop containing nucleoside triphosphate hydrolases"/>
    <property type="match status" value="1"/>
</dbReference>
<dbReference type="Pfam" id="PF01580">
    <property type="entry name" value="FtsK_SpoIIIE"/>
    <property type="match status" value="1"/>
</dbReference>
<reference evidence="6" key="1">
    <citation type="journal article" date="2019" name="Int. J. Syst. Evol. Microbiol.">
        <title>The Global Catalogue of Microorganisms (GCM) 10K type strain sequencing project: providing services to taxonomists for standard genome sequencing and annotation.</title>
        <authorList>
            <consortium name="The Broad Institute Genomics Platform"/>
            <consortium name="The Broad Institute Genome Sequencing Center for Infectious Disease"/>
            <person name="Wu L."/>
            <person name="Ma J."/>
        </authorList>
    </citation>
    <scope>NUCLEOTIDE SEQUENCE [LARGE SCALE GENOMIC DNA]</scope>
    <source>
        <strain evidence="6">CCM 8391</strain>
    </source>
</reference>
<dbReference type="PROSITE" id="PS50901">
    <property type="entry name" value="FTSK"/>
    <property type="match status" value="1"/>
</dbReference>
<dbReference type="RefSeq" id="WP_379587557.1">
    <property type="nucleotide sequence ID" value="NZ_JBHSQW010000044.1"/>
</dbReference>
<gene>
    <name evidence="5" type="ORF">ACFQE5_21270</name>
</gene>